<evidence type="ECO:0000313" key="3">
    <source>
        <dbReference type="Proteomes" id="UP000247647"/>
    </source>
</evidence>
<dbReference type="Proteomes" id="UP000247647">
    <property type="component" value="Unassembled WGS sequence"/>
</dbReference>
<organism evidence="2 3">
    <name type="scientific">Aspergillus neoniger (strain CBS 115656)</name>
    <dbReference type="NCBI Taxonomy" id="1448310"/>
    <lineage>
        <taxon>Eukaryota</taxon>
        <taxon>Fungi</taxon>
        <taxon>Dikarya</taxon>
        <taxon>Ascomycota</taxon>
        <taxon>Pezizomycotina</taxon>
        <taxon>Eurotiomycetes</taxon>
        <taxon>Eurotiomycetidae</taxon>
        <taxon>Eurotiales</taxon>
        <taxon>Aspergillaceae</taxon>
        <taxon>Aspergillus</taxon>
        <taxon>Aspergillus subgen. Circumdati</taxon>
    </lineage>
</organism>
<dbReference type="GeneID" id="37121460"/>
<evidence type="ECO:0000313" key="2">
    <source>
        <dbReference type="EMBL" id="PYH39585.1"/>
    </source>
</evidence>
<feature type="compositionally biased region" description="Basic residues" evidence="1">
    <location>
        <begin position="1"/>
        <end position="28"/>
    </location>
</feature>
<protein>
    <submittedName>
        <fullName evidence="2">Uncharacterized protein</fullName>
    </submittedName>
</protein>
<evidence type="ECO:0000256" key="1">
    <source>
        <dbReference type="SAM" id="MobiDB-lite"/>
    </source>
</evidence>
<feature type="region of interest" description="Disordered" evidence="1">
    <location>
        <begin position="1"/>
        <end position="38"/>
    </location>
</feature>
<dbReference type="EMBL" id="KZ821445">
    <property type="protein sequence ID" value="PYH39585.1"/>
    <property type="molecule type" value="Genomic_DNA"/>
</dbReference>
<keyword evidence="3" id="KW-1185">Reference proteome</keyword>
<proteinExistence type="predicted"/>
<sequence>MIRARQSKRLNPKLAQKRITQKKKKRGSNRGDRIQNNSRKPSFCILLPSFLSLSCVSFRSEPVYPVPSFSFLSSGRGGVCPLQPSLHQNSLMILIQFLGLALGLGLLG</sequence>
<gene>
    <name evidence="2" type="ORF">BO87DRAFT_2969</name>
</gene>
<dbReference type="AlphaFoldDB" id="A0A318YXE1"/>
<accession>A0A318YXE1</accession>
<dbReference type="RefSeq" id="XP_025485063.1">
    <property type="nucleotide sequence ID" value="XM_025619004.1"/>
</dbReference>
<reference evidence="2" key="1">
    <citation type="submission" date="2016-12" db="EMBL/GenBank/DDBJ databases">
        <title>The genomes of Aspergillus section Nigri reveals drivers in fungal speciation.</title>
        <authorList>
            <consortium name="DOE Joint Genome Institute"/>
            <person name="Vesth T.C."/>
            <person name="Nybo J."/>
            <person name="Theobald S."/>
            <person name="Brandl J."/>
            <person name="Frisvad J.C."/>
            <person name="Nielsen K.F."/>
            <person name="Lyhne E.K."/>
            <person name="Kogle M.E."/>
            <person name="Kuo A."/>
            <person name="Riley R."/>
            <person name="Clum A."/>
            <person name="Nolan M."/>
            <person name="Lipzen A."/>
            <person name="Salamov A."/>
            <person name="Henrissat B."/>
            <person name="Wiebenga A."/>
            <person name="De Vries R.P."/>
            <person name="Grigoriev I.V."/>
            <person name="Mortensen U.H."/>
            <person name="Andersen M.R."/>
            <person name="Baker S.E."/>
        </authorList>
    </citation>
    <scope>NUCLEOTIDE SEQUENCE [LARGE SCALE GENOMIC DNA]</scope>
    <source>
        <strain evidence="2">CBS 115656</strain>
    </source>
</reference>
<name>A0A318YXE1_ASPNB</name>